<dbReference type="GO" id="GO:0004410">
    <property type="term" value="F:homocitrate synthase activity"/>
    <property type="evidence" value="ECO:0007669"/>
    <property type="project" value="UniProtKB-UniRule"/>
</dbReference>
<dbReference type="InterPro" id="IPR013785">
    <property type="entry name" value="Aldolase_TIM"/>
</dbReference>
<dbReference type="InterPro" id="IPR002034">
    <property type="entry name" value="AIPM/Hcit_synth_CS"/>
</dbReference>
<dbReference type="PANTHER" id="PTHR42880">
    <property type="entry name" value="HOMOCITRATE SYNTHASE"/>
    <property type="match status" value="1"/>
</dbReference>
<sequence length="381" mass="41432">MASVVINDTTLRDGEQSPGVAFRASEKVALAQALYETGITALEVGTPAMGDEERTRMQLVRRHLPAATLMAWCRMNRDEIQQSADLGMDWVDISLPASDKLRQYKLREPLPRLLERLTTLIEQAKTLGLQVCIGCEDASRASDLTLLTIADTAQQAGAQRLRFADTLGILDPFTTATRIGTLRQRWAGEIEMHAHNDLGLATANTLAAVRAGATSVNTTVLGLGERAGNAALETVALGLHRCLDIDCGVHFARLPALCQQVADAALRPIDAQQPLVGAQVFTHESGVHVAALLRDRDSYQAIDPALMGREYRLVLGKHSGRKAVDGVFARMGYRLDALQIELLLPAIRRFAESWKRTPKDYELVAIYDELCGSAAQQAAGS</sequence>
<dbReference type="InterPro" id="IPR000891">
    <property type="entry name" value="PYR_CT"/>
</dbReference>
<dbReference type="InterPro" id="IPR013477">
    <property type="entry name" value="NifV/FrbC"/>
</dbReference>
<dbReference type="AlphaFoldDB" id="A0A1C4CZB2"/>
<dbReference type="PANTHER" id="PTHR42880:SF1">
    <property type="entry name" value="ISOPROPYLMALATE_HOMOCITRATE_CITRAMALATE SYNTHASE FAMILY PROTEIN"/>
    <property type="match status" value="1"/>
</dbReference>
<keyword evidence="8" id="KW-0535">Nitrogen fixation</keyword>
<evidence type="ECO:0000256" key="4">
    <source>
        <dbReference type="ARBA" id="ARBA00020735"/>
    </source>
</evidence>
<evidence type="ECO:0000256" key="2">
    <source>
        <dbReference type="ARBA" id="ARBA00006154"/>
    </source>
</evidence>
<evidence type="ECO:0000256" key="1">
    <source>
        <dbReference type="ARBA" id="ARBA00003050"/>
    </source>
</evidence>
<evidence type="ECO:0000256" key="6">
    <source>
        <dbReference type="ARBA" id="ARBA00048019"/>
    </source>
</evidence>
<comment type="catalytic activity">
    <reaction evidence="6 8">
        <text>acetyl-CoA + 2-oxoglutarate + H2O = (2R)-homocitrate + CoA + H(+)</text>
        <dbReference type="Rhea" id="RHEA:12929"/>
        <dbReference type="ChEBI" id="CHEBI:15377"/>
        <dbReference type="ChEBI" id="CHEBI:15378"/>
        <dbReference type="ChEBI" id="CHEBI:16810"/>
        <dbReference type="ChEBI" id="CHEBI:57287"/>
        <dbReference type="ChEBI" id="CHEBI:57288"/>
        <dbReference type="ChEBI" id="CHEBI:58884"/>
        <dbReference type="EC" id="2.3.3.14"/>
    </reaction>
</comment>
<evidence type="ECO:0000256" key="5">
    <source>
        <dbReference type="ARBA" id="ARBA00022679"/>
    </source>
</evidence>
<comment type="similarity">
    <text evidence="2 7">Belongs to the alpha-IPM synthase/homocitrate synthase family.</text>
</comment>
<dbReference type="Proteomes" id="UP000198975">
    <property type="component" value="Unassembled WGS sequence"/>
</dbReference>
<feature type="domain" description="Pyruvate carboxyltransferase" evidence="9">
    <location>
        <begin position="4"/>
        <end position="255"/>
    </location>
</feature>
<dbReference type="PROSITE" id="PS50991">
    <property type="entry name" value="PYR_CT"/>
    <property type="match status" value="1"/>
</dbReference>
<organism evidence="10 11">
    <name type="scientific">Kosakonia oryzendophytica</name>
    <dbReference type="NCBI Taxonomy" id="1005665"/>
    <lineage>
        <taxon>Bacteria</taxon>
        <taxon>Pseudomonadati</taxon>
        <taxon>Pseudomonadota</taxon>
        <taxon>Gammaproteobacteria</taxon>
        <taxon>Enterobacterales</taxon>
        <taxon>Enterobacteriaceae</taxon>
        <taxon>Kosakonia</taxon>
    </lineage>
</organism>
<dbReference type="GO" id="GO:0009399">
    <property type="term" value="P:nitrogen fixation"/>
    <property type="evidence" value="ECO:0007669"/>
    <property type="project" value="UniProtKB-UniRule"/>
</dbReference>
<reference evidence="11" key="1">
    <citation type="submission" date="2016-08" db="EMBL/GenBank/DDBJ databases">
        <authorList>
            <person name="Varghese N."/>
            <person name="Submissions Spin"/>
        </authorList>
    </citation>
    <scope>NUCLEOTIDE SEQUENCE [LARGE SCALE GENOMIC DNA]</scope>
    <source>
        <strain evidence="11">REICA_082</strain>
    </source>
</reference>
<proteinExistence type="inferred from homology"/>
<evidence type="ECO:0000259" key="9">
    <source>
        <dbReference type="PROSITE" id="PS50991"/>
    </source>
</evidence>
<protein>
    <recommendedName>
        <fullName evidence="4 8">Homocitrate synthase</fullName>
        <ecNumber evidence="3 8">2.3.3.14</ecNumber>
    </recommendedName>
</protein>
<keyword evidence="11" id="KW-1185">Reference proteome</keyword>
<dbReference type="PROSITE" id="PS00815">
    <property type="entry name" value="AIPM_HOMOCIT_SYNTH_1"/>
    <property type="match status" value="1"/>
</dbReference>
<dbReference type="Pfam" id="PF22617">
    <property type="entry name" value="HCS_D2"/>
    <property type="match status" value="1"/>
</dbReference>
<dbReference type="CDD" id="cd07939">
    <property type="entry name" value="DRE_TIM_NifV"/>
    <property type="match status" value="1"/>
</dbReference>
<evidence type="ECO:0000256" key="3">
    <source>
        <dbReference type="ARBA" id="ARBA00012974"/>
    </source>
</evidence>
<dbReference type="InterPro" id="IPR054691">
    <property type="entry name" value="LeuA/HCS_post-cat"/>
</dbReference>
<dbReference type="PROSITE" id="PS00816">
    <property type="entry name" value="AIPM_HOMOCIT_SYNTH_2"/>
    <property type="match status" value="1"/>
</dbReference>
<evidence type="ECO:0000313" key="11">
    <source>
        <dbReference type="Proteomes" id="UP000198975"/>
    </source>
</evidence>
<evidence type="ECO:0000256" key="7">
    <source>
        <dbReference type="RuleBase" id="RU003523"/>
    </source>
</evidence>
<dbReference type="Gene3D" id="3.20.20.70">
    <property type="entry name" value="Aldolase class I"/>
    <property type="match status" value="1"/>
</dbReference>
<dbReference type="RefSeq" id="WP_061495711.1">
    <property type="nucleotide sequence ID" value="NZ_CP115659.1"/>
</dbReference>
<dbReference type="Pfam" id="PF00682">
    <property type="entry name" value="HMGL-like"/>
    <property type="match status" value="1"/>
</dbReference>
<accession>A0A1C4CZB2</accession>
<dbReference type="Gene3D" id="1.10.238.260">
    <property type="match status" value="1"/>
</dbReference>
<dbReference type="EC" id="2.3.3.14" evidence="3 8"/>
<dbReference type="GO" id="GO:0019752">
    <property type="term" value="P:carboxylic acid metabolic process"/>
    <property type="evidence" value="ECO:0007669"/>
    <property type="project" value="UniProtKB-UniRule"/>
</dbReference>
<keyword evidence="5 7" id="KW-0808">Transferase</keyword>
<gene>
    <name evidence="10" type="ORF">GA0061071_109159</name>
</gene>
<evidence type="ECO:0000256" key="8">
    <source>
        <dbReference type="RuleBase" id="RU367143"/>
    </source>
</evidence>
<name>A0A1C4CZB2_9ENTR</name>
<comment type="function">
    <text evidence="1 8">This protein is a Fe-Mo-cofactor biosynthetic component.</text>
</comment>
<evidence type="ECO:0000313" key="10">
    <source>
        <dbReference type="EMBL" id="SCC24564.1"/>
    </source>
</evidence>
<dbReference type="NCBIfam" id="TIGR02660">
    <property type="entry name" value="nifV_homocitr"/>
    <property type="match status" value="1"/>
</dbReference>
<dbReference type="OrthoDB" id="9803573at2"/>
<dbReference type="EMBL" id="FMAY01000009">
    <property type="protein sequence ID" value="SCC24564.1"/>
    <property type="molecule type" value="Genomic_DNA"/>
</dbReference>
<dbReference type="SUPFAM" id="SSF51569">
    <property type="entry name" value="Aldolase"/>
    <property type="match status" value="1"/>
</dbReference>